<dbReference type="Proteomes" id="UP001154015">
    <property type="component" value="Unassembled WGS sequence"/>
</dbReference>
<evidence type="ECO:0000256" key="1">
    <source>
        <dbReference type="SAM" id="Coils"/>
    </source>
</evidence>
<evidence type="ECO:0000256" key="2">
    <source>
        <dbReference type="SAM" id="MobiDB-lite"/>
    </source>
</evidence>
<proteinExistence type="predicted"/>
<accession>A0ABM9H5V1</accession>
<dbReference type="Gene3D" id="1.10.357.10">
    <property type="entry name" value="Tetracycline Repressor, domain 2"/>
    <property type="match status" value="1"/>
</dbReference>
<evidence type="ECO:0000313" key="4">
    <source>
        <dbReference type="Proteomes" id="UP001154015"/>
    </source>
</evidence>
<gene>
    <name evidence="3" type="ORF">SGL43_06048</name>
</gene>
<feature type="region of interest" description="Disordered" evidence="2">
    <location>
        <begin position="177"/>
        <end position="206"/>
    </location>
</feature>
<sequence length="313" mass="34019">MDSTAGNARPGRPPRLSRERIADAALQGDVATLTMRELATRLGVSHSSLYRWVPDRDGVLDLVSGVMVERVLPADEPDAATWFDWLTRLAWAMHDEFLAVPGYAAHVARPHRHHPESFGRLRGGAVAAFRAGGADAQQAEQNWTVFGHGVVRWLAAAGSAPAEPPFGRYLDTLLRGLPRHDEDRPPSARPAAAAPTAPTTAVSPSVGDEHLLALTRSLVSESAKVRERACETISDWARSFDRREARTLASLLASAAVLEQDADCLESELNALGELSTAGLFDAADIATLRRLPRDSVRPADVEHLDNLMEEYF</sequence>
<dbReference type="SUPFAM" id="SSF46689">
    <property type="entry name" value="Homeodomain-like"/>
    <property type="match status" value="1"/>
</dbReference>
<dbReference type="InterPro" id="IPR009057">
    <property type="entry name" value="Homeodomain-like_sf"/>
</dbReference>
<evidence type="ECO:0008006" key="5">
    <source>
        <dbReference type="Google" id="ProtNLM"/>
    </source>
</evidence>
<keyword evidence="1" id="KW-0175">Coiled coil</keyword>
<protein>
    <recommendedName>
        <fullName evidence="5">TetR family transcriptional regulator</fullName>
    </recommendedName>
</protein>
<dbReference type="EMBL" id="CAKXYP010000021">
    <property type="protein sequence ID" value="CAH9418996.1"/>
    <property type="molecule type" value="Genomic_DNA"/>
</dbReference>
<dbReference type="RefSeq" id="WP_073780155.1">
    <property type="nucleotide sequence ID" value="NZ_CAKXYP010000021.1"/>
</dbReference>
<feature type="coiled-coil region" evidence="1">
    <location>
        <begin position="248"/>
        <end position="275"/>
    </location>
</feature>
<reference evidence="3" key="1">
    <citation type="submission" date="2022-03" db="EMBL/GenBank/DDBJ databases">
        <authorList>
            <person name="Leyn A S."/>
        </authorList>
    </citation>
    <scope>NUCLEOTIDE SEQUENCE</scope>
    <source>
        <strain evidence="3">Streptomyces globisporus 4-3</strain>
    </source>
</reference>
<evidence type="ECO:0000313" key="3">
    <source>
        <dbReference type="EMBL" id="CAH9418996.1"/>
    </source>
</evidence>
<keyword evidence="4" id="KW-1185">Reference proteome</keyword>
<name>A0ABM9H5V1_STRGL</name>
<comment type="caution">
    <text evidence="3">The sequence shown here is derived from an EMBL/GenBank/DDBJ whole genome shotgun (WGS) entry which is preliminary data.</text>
</comment>
<feature type="compositionally biased region" description="Low complexity" evidence="2">
    <location>
        <begin position="189"/>
        <end position="206"/>
    </location>
</feature>
<organism evidence="3 4">
    <name type="scientific">Streptomyces globisporus</name>
    <dbReference type="NCBI Taxonomy" id="1908"/>
    <lineage>
        <taxon>Bacteria</taxon>
        <taxon>Bacillati</taxon>
        <taxon>Actinomycetota</taxon>
        <taxon>Actinomycetes</taxon>
        <taxon>Kitasatosporales</taxon>
        <taxon>Streptomycetaceae</taxon>
        <taxon>Streptomyces</taxon>
    </lineage>
</organism>